<evidence type="ECO:0000259" key="2">
    <source>
        <dbReference type="Pfam" id="PF00892"/>
    </source>
</evidence>
<accession>A4C988</accession>
<dbReference type="RefSeq" id="WP_009838414.1">
    <property type="nucleotide sequence ID" value="NZ_AAOH01000003.1"/>
</dbReference>
<feature type="transmembrane region" description="Helical" evidence="1">
    <location>
        <begin position="208"/>
        <end position="227"/>
    </location>
</feature>
<evidence type="ECO:0000313" key="4">
    <source>
        <dbReference type="Proteomes" id="UP000006201"/>
    </source>
</evidence>
<dbReference type="SUPFAM" id="SSF103481">
    <property type="entry name" value="Multidrug resistance efflux transporter EmrE"/>
    <property type="match status" value="2"/>
</dbReference>
<dbReference type="InterPro" id="IPR037185">
    <property type="entry name" value="EmrE-like"/>
</dbReference>
<feature type="transmembrane region" description="Helical" evidence="1">
    <location>
        <begin position="56"/>
        <end position="75"/>
    </location>
</feature>
<name>A4C988_9GAMM</name>
<evidence type="ECO:0000313" key="3">
    <source>
        <dbReference type="EMBL" id="EAR29153.1"/>
    </source>
</evidence>
<dbReference type="GO" id="GO:0016020">
    <property type="term" value="C:membrane"/>
    <property type="evidence" value="ECO:0007669"/>
    <property type="project" value="InterPro"/>
</dbReference>
<feature type="transmembrane region" description="Helical" evidence="1">
    <location>
        <begin position="32"/>
        <end position="49"/>
    </location>
</feature>
<dbReference type="InterPro" id="IPR000620">
    <property type="entry name" value="EamA_dom"/>
</dbReference>
<dbReference type="OrthoDB" id="1412048at2"/>
<keyword evidence="1" id="KW-0812">Transmembrane</keyword>
<feature type="transmembrane region" description="Helical" evidence="1">
    <location>
        <begin position="136"/>
        <end position="157"/>
    </location>
</feature>
<keyword evidence="1" id="KW-0472">Membrane</keyword>
<feature type="transmembrane region" description="Helical" evidence="1">
    <location>
        <begin position="177"/>
        <end position="196"/>
    </location>
</feature>
<feature type="transmembrane region" description="Helical" evidence="1">
    <location>
        <begin position="239"/>
        <end position="258"/>
    </location>
</feature>
<dbReference type="EMBL" id="AAOH01000003">
    <property type="protein sequence ID" value="EAR29153.1"/>
    <property type="molecule type" value="Genomic_DNA"/>
</dbReference>
<comment type="caution">
    <text evidence="3">The sequence shown here is derived from an EMBL/GenBank/DDBJ whole genome shotgun (WGS) entry which is preliminary data.</text>
</comment>
<dbReference type="Pfam" id="PF00892">
    <property type="entry name" value="EamA"/>
    <property type="match status" value="1"/>
</dbReference>
<gene>
    <name evidence="3" type="ORF">PTD2_08914</name>
</gene>
<keyword evidence="4" id="KW-1185">Reference proteome</keyword>
<dbReference type="Proteomes" id="UP000006201">
    <property type="component" value="Unassembled WGS sequence"/>
</dbReference>
<feature type="transmembrane region" description="Helical" evidence="1">
    <location>
        <begin position="264"/>
        <end position="285"/>
    </location>
</feature>
<proteinExistence type="predicted"/>
<sequence>MFYLMVVTGLWAFSFSLIGVYLAGQVDPWFSVLMRVGLAALVFLPFLRLAKVSKALAIQLMAIGAVQLGLMYGFYYHSFLYLSVPEVLLFTVMTPIYITLINDVFERQFHLHFLVSALLAVLGAVAIRYQDIDSGFITGFVLVQGANLCFAIGQVSYKRVMLQQKQLQTAPIKQHHIFGWFFLGAFFVALVSYALFGNTAQLPKSPLQWGVLVYLGIVASGLGFFAWNKGATLVDVGTLAVMNNVLIPAGILVNLLIWNRDADLVRLAAGGAIILFSLWINHYFVSTMKVVNE</sequence>
<feature type="transmembrane region" description="Helical" evidence="1">
    <location>
        <begin position="112"/>
        <end position="130"/>
    </location>
</feature>
<reference evidence="3 4" key="1">
    <citation type="submission" date="2006-02" db="EMBL/GenBank/DDBJ databases">
        <authorList>
            <person name="Moran M.A."/>
            <person name="Kjelleberg S."/>
            <person name="Egan S."/>
            <person name="Saunders N."/>
            <person name="Thomas T."/>
            <person name="Ferriera S."/>
            <person name="Johnson J."/>
            <person name="Kravitz S."/>
            <person name="Halpern A."/>
            <person name="Remington K."/>
            <person name="Beeson K."/>
            <person name="Tran B."/>
            <person name="Rogers Y.-H."/>
            <person name="Friedman R."/>
            <person name="Venter J.C."/>
        </authorList>
    </citation>
    <scope>NUCLEOTIDE SEQUENCE [LARGE SCALE GENOMIC DNA]</scope>
    <source>
        <strain evidence="3 4">D2</strain>
    </source>
</reference>
<dbReference type="STRING" id="87626.PTD2_08914"/>
<feature type="domain" description="EamA" evidence="2">
    <location>
        <begin position="2"/>
        <end position="127"/>
    </location>
</feature>
<dbReference type="eggNOG" id="COG0697">
    <property type="taxonomic scope" value="Bacteria"/>
</dbReference>
<keyword evidence="1" id="KW-1133">Transmembrane helix</keyword>
<evidence type="ECO:0000256" key="1">
    <source>
        <dbReference type="SAM" id="Phobius"/>
    </source>
</evidence>
<dbReference type="HOGENOM" id="CLU_085269_0_0_6"/>
<dbReference type="AlphaFoldDB" id="A4C988"/>
<protein>
    <submittedName>
        <fullName evidence="3">Transporter, drug/metabolite exporter family protein</fullName>
    </submittedName>
</protein>
<feature type="transmembrane region" description="Helical" evidence="1">
    <location>
        <begin position="87"/>
        <end position="105"/>
    </location>
</feature>
<organism evidence="3 4">
    <name type="scientific">Pseudoalteromonas tunicata D2</name>
    <dbReference type="NCBI Taxonomy" id="87626"/>
    <lineage>
        <taxon>Bacteria</taxon>
        <taxon>Pseudomonadati</taxon>
        <taxon>Pseudomonadota</taxon>
        <taxon>Gammaproteobacteria</taxon>
        <taxon>Alteromonadales</taxon>
        <taxon>Pseudoalteromonadaceae</taxon>
        <taxon>Pseudoalteromonas</taxon>
    </lineage>
</organism>